<dbReference type="SUPFAM" id="SSF55073">
    <property type="entry name" value="Nucleotide cyclase"/>
    <property type="match status" value="1"/>
</dbReference>
<evidence type="ECO:0000256" key="1">
    <source>
        <dbReference type="PROSITE-ProRule" id="PRU00169"/>
    </source>
</evidence>
<dbReference type="InterPro" id="IPR000160">
    <property type="entry name" value="GGDEF_dom"/>
</dbReference>
<dbReference type="InterPro" id="IPR029787">
    <property type="entry name" value="Nucleotide_cyclase"/>
</dbReference>
<dbReference type="PANTHER" id="PTHR33121:SF23">
    <property type="entry name" value="CYCLIC DI-GMP PHOSPHODIESTERASE PDEB"/>
    <property type="match status" value="1"/>
</dbReference>
<dbReference type="InterPro" id="IPR011006">
    <property type="entry name" value="CheY-like_superfamily"/>
</dbReference>
<dbReference type="SUPFAM" id="SSF141868">
    <property type="entry name" value="EAL domain-like"/>
    <property type="match status" value="1"/>
</dbReference>
<dbReference type="SUPFAM" id="SSF52172">
    <property type="entry name" value="CheY-like"/>
    <property type="match status" value="1"/>
</dbReference>
<dbReference type="AlphaFoldDB" id="Q1YQI7"/>
<dbReference type="SMART" id="SM00052">
    <property type="entry name" value="EAL"/>
    <property type="match status" value="1"/>
</dbReference>
<organism evidence="5 6">
    <name type="scientific">gamma proteobacterium HTCC2207</name>
    <dbReference type="NCBI Taxonomy" id="314287"/>
    <lineage>
        <taxon>Bacteria</taxon>
        <taxon>Pseudomonadati</taxon>
        <taxon>Pseudomonadota</taxon>
        <taxon>Gammaproteobacteria</taxon>
        <taxon>Cellvibrionales</taxon>
        <taxon>Porticoccaceae</taxon>
        <taxon>SAR92 clade</taxon>
    </lineage>
</organism>
<gene>
    <name evidence="5" type="ORF">GB2207_06968</name>
</gene>
<dbReference type="Gene3D" id="3.30.70.270">
    <property type="match status" value="1"/>
</dbReference>
<evidence type="ECO:0000259" key="2">
    <source>
        <dbReference type="PROSITE" id="PS50110"/>
    </source>
</evidence>
<dbReference type="SUPFAM" id="SSF55785">
    <property type="entry name" value="PYP-like sensor domain (PAS domain)"/>
    <property type="match status" value="1"/>
</dbReference>
<feature type="domain" description="GGDEF" evidence="4">
    <location>
        <begin position="294"/>
        <end position="429"/>
    </location>
</feature>
<dbReference type="GO" id="GO:0000160">
    <property type="term" value="P:phosphorelay signal transduction system"/>
    <property type="evidence" value="ECO:0007669"/>
    <property type="project" value="InterPro"/>
</dbReference>
<dbReference type="Gene3D" id="3.20.20.450">
    <property type="entry name" value="EAL domain"/>
    <property type="match status" value="1"/>
</dbReference>
<comment type="caution">
    <text evidence="5">The sequence shown here is derived from an EMBL/GenBank/DDBJ whole genome shotgun (WGS) entry which is preliminary data.</text>
</comment>
<name>Q1YQI7_9GAMM</name>
<dbReference type="Pfam" id="PF00563">
    <property type="entry name" value="EAL"/>
    <property type="match status" value="1"/>
</dbReference>
<evidence type="ECO:0000259" key="3">
    <source>
        <dbReference type="PROSITE" id="PS50883"/>
    </source>
</evidence>
<dbReference type="EMBL" id="AAPI01000006">
    <property type="protein sequence ID" value="EAS46574.1"/>
    <property type="molecule type" value="Genomic_DNA"/>
</dbReference>
<dbReference type="Gene3D" id="3.30.450.20">
    <property type="entry name" value="PAS domain"/>
    <property type="match status" value="1"/>
</dbReference>
<dbReference type="InterPro" id="IPR035919">
    <property type="entry name" value="EAL_sf"/>
</dbReference>
<dbReference type="HOGENOM" id="CLU_000445_70_50_6"/>
<protein>
    <submittedName>
        <fullName evidence="5">Uncharacterized protein</fullName>
    </submittedName>
</protein>
<dbReference type="eggNOG" id="COG2199">
    <property type="taxonomic scope" value="Bacteria"/>
</dbReference>
<dbReference type="CDD" id="cd00156">
    <property type="entry name" value="REC"/>
    <property type="match status" value="1"/>
</dbReference>
<comment type="caution">
    <text evidence="1">Lacks conserved residue(s) required for the propagation of feature annotation.</text>
</comment>
<dbReference type="STRING" id="314287.GB2207_06968"/>
<dbReference type="InterPro" id="IPR050706">
    <property type="entry name" value="Cyclic-di-GMP_PDE-like"/>
</dbReference>
<dbReference type="InterPro" id="IPR001789">
    <property type="entry name" value="Sig_transdc_resp-reg_receiver"/>
</dbReference>
<dbReference type="eggNOG" id="COG2200">
    <property type="taxonomic scope" value="Bacteria"/>
</dbReference>
<dbReference type="InterPro" id="IPR001633">
    <property type="entry name" value="EAL_dom"/>
</dbReference>
<dbReference type="SMART" id="SM00267">
    <property type="entry name" value="GGDEF"/>
    <property type="match status" value="1"/>
</dbReference>
<reference evidence="5 6" key="1">
    <citation type="submission" date="2006-03" db="EMBL/GenBank/DDBJ databases">
        <authorList>
            <person name="Giovannoni S.J."/>
            <person name="Cho J.-C."/>
            <person name="Ferriera S."/>
            <person name="Johnson J."/>
            <person name="Kravitz S."/>
            <person name="Halpern A."/>
            <person name="Remington K."/>
            <person name="Beeson K."/>
            <person name="Tran B."/>
            <person name="Rogers Y.-H."/>
            <person name="Friedman R."/>
            <person name="Venter J.C."/>
        </authorList>
    </citation>
    <scope>NUCLEOTIDE SEQUENCE [LARGE SCALE GENOMIC DNA]</scope>
    <source>
        <strain evidence="5 6">HTCC2207</strain>
    </source>
</reference>
<sequence>MNHLHILIVDKSNDEANRFISILRSADFVVEAKLATDEEQLQKTISMRNWDLLLAAQDYSRIPTQNIFQRIRRAERDLPVILINQEYNPEKVIEGLRLGAVDVVVEDQDQHLIKVVQRSLRGVYERRQSREWERKLSVAEKRAQHLMNISRLPIAIVKEGAYVYGNDACASIFGFSDVEEMLCMPVIDNIGARDREKLKAYMVPLDSADELMPFEAVIKTVDADGKESDAFLEIHQIQYDAEPALQFTINKDKLFDANIDHSEQQKTTEYSAIQPHLVYELISRGISRSVQSGQDCMLLNIQADRFTQLKEDLGIAKAEKIAHSLVMFIVQLFDHNLDCGRISENCFVIVLPDTAEEKVVELAENICQQIGQQVFDIDNETFSLTTSIGVTGLNENVPSVERGLERSEEAIAQLREENSLGNGAKFYIPDIHSDDISKAEAVVITAKNLLSKGAFSIRYQPIVALIDGGSGKEYYEVILGVKKDIPASEIPEDFITNLFKSEIAAEVDRWVIGQALDALTEKLKTNPETQLFINISAQSFAGSDFLPWLQKALSDSKLPANALIFQFRENDAVRYLNQAAALCEEMKKAQGQVGISNFGLAINPLKTLERIKADFVKVDRLIVEKLAGAGQGKAAHDKAANEKATQQKAAKGKEEFQEIIAGMAGTGVDVIVPFVETATIIPILWQQGVQYIQGHYINKPSFTMDYDFSEGP</sequence>
<dbReference type="PANTHER" id="PTHR33121">
    <property type="entry name" value="CYCLIC DI-GMP PHOSPHODIESTERASE PDEF"/>
    <property type="match status" value="1"/>
</dbReference>
<keyword evidence="6" id="KW-1185">Reference proteome</keyword>
<feature type="domain" description="Response regulatory" evidence="2">
    <location>
        <begin position="5"/>
        <end position="121"/>
    </location>
</feature>
<dbReference type="OrthoDB" id="7052318at2"/>
<dbReference type="GO" id="GO:0071111">
    <property type="term" value="F:cyclic-guanylate-specific phosphodiesterase activity"/>
    <property type="evidence" value="ECO:0007669"/>
    <property type="project" value="InterPro"/>
</dbReference>
<dbReference type="PROSITE" id="PS50110">
    <property type="entry name" value="RESPONSE_REGULATORY"/>
    <property type="match status" value="1"/>
</dbReference>
<accession>Q1YQI7</accession>
<dbReference type="PROSITE" id="PS50883">
    <property type="entry name" value="EAL"/>
    <property type="match status" value="1"/>
</dbReference>
<evidence type="ECO:0000313" key="6">
    <source>
        <dbReference type="Proteomes" id="UP000005555"/>
    </source>
</evidence>
<evidence type="ECO:0000313" key="5">
    <source>
        <dbReference type="EMBL" id="EAS46574.1"/>
    </source>
</evidence>
<dbReference type="Gene3D" id="3.40.50.2300">
    <property type="match status" value="1"/>
</dbReference>
<feature type="domain" description="EAL" evidence="3">
    <location>
        <begin position="439"/>
        <end position="712"/>
    </location>
</feature>
<proteinExistence type="predicted"/>
<evidence type="ECO:0000259" key="4">
    <source>
        <dbReference type="PROSITE" id="PS50887"/>
    </source>
</evidence>
<dbReference type="InterPro" id="IPR043128">
    <property type="entry name" value="Rev_trsase/Diguanyl_cyclase"/>
</dbReference>
<dbReference type="PROSITE" id="PS50887">
    <property type="entry name" value="GGDEF"/>
    <property type="match status" value="1"/>
</dbReference>
<dbReference type="Proteomes" id="UP000005555">
    <property type="component" value="Unassembled WGS sequence"/>
</dbReference>
<dbReference type="Pfam" id="PF00990">
    <property type="entry name" value="GGDEF"/>
    <property type="match status" value="1"/>
</dbReference>
<dbReference type="InterPro" id="IPR035965">
    <property type="entry name" value="PAS-like_dom_sf"/>
</dbReference>
<dbReference type="CDD" id="cd01948">
    <property type="entry name" value="EAL"/>
    <property type="match status" value="1"/>
</dbReference>